<dbReference type="PANTHER" id="PTHR37984:SF5">
    <property type="entry name" value="PROTEIN NYNRIN-LIKE"/>
    <property type="match status" value="1"/>
</dbReference>
<sequence>MLRKKVAVPAEWDKILPFCVFAYNTTVHESTGESPFYLLHGFDPYIPWNTIPNQEPSKYVVDLESYTQEVTAATNIAREYAREESNKMRRKMKIAYDRNKRACTRLPKVGDRVYMKVSREKQLSQNPKLVNPWEGPYRVLETSENSALITWIEGGRDPVRVPFDTLVKLPAGVSNEPLRTATTRRKRGRPQKETHLADGSEKVTCFRTLITMDHPLNLRRRCDCGLFDQMAHVALPTLKHPMARSKRVADMFQLANVASISEQECWGDERKEEELRMKNSQFMSPYGLALAMEAHRRRCHIYAEAIDAAQGMKFDHPALFAWPVKYDVGGHITTALAMLKHIKLPGTSAAVGQPVFLALPQGFARVHMEVDYDDAVTIYVYENWEFLAQKLLEVNIFTAIVVVWPDSMPSGRSMRQLLIALERHLQPGGTLLFFPSPYEDHNQQEWSAMGRVCAEFVRFMTTPDRGFEAVVRDHYSEVLDTAPYTHPAICLGTDPRFKKTPFIGRQIVLYLEKMRMTMSDILRLEEFKPASDQLKEKRREEQAAKRRRRRDEFKPNFFVIADPERRRQDLQFSFRRPSDSQCEEGGTSQEGASSSKMRRASFPPSRVHPYGAARGGPSGGRHNRGKEGTKYPRGNHRQA</sequence>
<keyword evidence="5" id="KW-0255">Endonuclease</keyword>
<evidence type="ECO:0000256" key="10">
    <source>
        <dbReference type="SAM" id="MobiDB-lite"/>
    </source>
</evidence>
<evidence type="ECO:0000313" key="12">
    <source>
        <dbReference type="Proteomes" id="UP000025227"/>
    </source>
</evidence>
<evidence type="ECO:0000256" key="3">
    <source>
        <dbReference type="ARBA" id="ARBA00022722"/>
    </source>
</evidence>
<feature type="region of interest" description="Disordered" evidence="10">
    <location>
        <begin position="571"/>
        <end position="639"/>
    </location>
</feature>
<dbReference type="PANTHER" id="PTHR37984">
    <property type="entry name" value="PROTEIN CBG26694"/>
    <property type="match status" value="1"/>
</dbReference>
<keyword evidence="2" id="KW-0548">Nucleotidyltransferase</keyword>
<reference evidence="13" key="1">
    <citation type="submission" date="2020-12" db="UniProtKB">
        <authorList>
            <consortium name="WormBaseParasite"/>
        </authorList>
    </citation>
    <scope>IDENTIFICATION</scope>
    <source>
        <strain evidence="13">MHco3</strain>
    </source>
</reference>
<dbReference type="WBParaSite" id="HCON_00141990-00001">
    <property type="protein sequence ID" value="HCON_00141990-00001"/>
    <property type="gene ID" value="HCON_00141990"/>
</dbReference>
<name>A0A7I4YUG4_HAECO</name>
<dbReference type="InterPro" id="IPR036397">
    <property type="entry name" value="RNaseH_sf"/>
</dbReference>
<dbReference type="Gene3D" id="3.30.420.10">
    <property type="entry name" value="Ribonuclease H-like superfamily/Ribonuclease H"/>
    <property type="match status" value="1"/>
</dbReference>
<evidence type="ECO:0000256" key="5">
    <source>
        <dbReference type="ARBA" id="ARBA00022759"/>
    </source>
</evidence>
<evidence type="ECO:0000313" key="13">
    <source>
        <dbReference type="WBParaSite" id="HCON_00141990-00001"/>
    </source>
</evidence>
<evidence type="ECO:0000256" key="2">
    <source>
        <dbReference type="ARBA" id="ARBA00022695"/>
    </source>
</evidence>
<dbReference type="OrthoDB" id="5822258at2759"/>
<keyword evidence="4" id="KW-0479">Metal-binding</keyword>
<dbReference type="GO" id="GO:0004519">
    <property type="term" value="F:endonuclease activity"/>
    <property type="evidence" value="ECO:0007669"/>
    <property type="project" value="UniProtKB-KW"/>
</dbReference>
<dbReference type="InterPro" id="IPR001037">
    <property type="entry name" value="Integrase_C_retrovir"/>
</dbReference>
<keyword evidence="1" id="KW-0808">Transferase</keyword>
<organism evidence="12 13">
    <name type="scientific">Haemonchus contortus</name>
    <name type="common">Barber pole worm</name>
    <dbReference type="NCBI Taxonomy" id="6289"/>
    <lineage>
        <taxon>Eukaryota</taxon>
        <taxon>Metazoa</taxon>
        <taxon>Ecdysozoa</taxon>
        <taxon>Nematoda</taxon>
        <taxon>Chromadorea</taxon>
        <taxon>Rhabditida</taxon>
        <taxon>Rhabditina</taxon>
        <taxon>Rhabditomorpha</taxon>
        <taxon>Strongyloidea</taxon>
        <taxon>Trichostrongylidae</taxon>
        <taxon>Haemonchus</taxon>
    </lineage>
</organism>
<dbReference type="Proteomes" id="UP000025227">
    <property type="component" value="Unplaced"/>
</dbReference>
<evidence type="ECO:0000256" key="7">
    <source>
        <dbReference type="ARBA" id="ARBA00022908"/>
    </source>
</evidence>
<dbReference type="AlphaFoldDB" id="A0A7I4YUG4"/>
<evidence type="ECO:0000256" key="4">
    <source>
        <dbReference type="ARBA" id="ARBA00022723"/>
    </source>
</evidence>
<keyword evidence="12" id="KW-1185">Reference proteome</keyword>
<feature type="DNA-binding region" description="Integrase-type" evidence="9">
    <location>
        <begin position="111"/>
        <end position="171"/>
    </location>
</feature>
<evidence type="ECO:0000256" key="1">
    <source>
        <dbReference type="ARBA" id="ARBA00022679"/>
    </source>
</evidence>
<dbReference type="PROSITE" id="PS51027">
    <property type="entry name" value="INTEGRASE_DBD"/>
    <property type="match status" value="1"/>
</dbReference>
<evidence type="ECO:0000256" key="6">
    <source>
        <dbReference type="ARBA" id="ARBA00022801"/>
    </source>
</evidence>
<evidence type="ECO:0000256" key="9">
    <source>
        <dbReference type="PROSITE-ProRule" id="PRU00506"/>
    </source>
</evidence>
<proteinExistence type="predicted"/>
<keyword evidence="6" id="KW-0378">Hydrolase</keyword>
<dbReference type="GO" id="GO:0016779">
    <property type="term" value="F:nucleotidyltransferase activity"/>
    <property type="evidence" value="ECO:0007669"/>
    <property type="project" value="UniProtKB-KW"/>
</dbReference>
<dbReference type="GO" id="GO:0003677">
    <property type="term" value="F:DNA binding"/>
    <property type="evidence" value="ECO:0007669"/>
    <property type="project" value="UniProtKB-KW"/>
</dbReference>
<evidence type="ECO:0000259" key="11">
    <source>
        <dbReference type="PROSITE" id="PS51027"/>
    </source>
</evidence>
<dbReference type="GO" id="GO:0015074">
    <property type="term" value="P:DNA integration"/>
    <property type="evidence" value="ECO:0007669"/>
    <property type="project" value="UniProtKB-KW"/>
</dbReference>
<keyword evidence="8" id="KW-0238">DNA-binding</keyword>
<feature type="compositionally biased region" description="Polar residues" evidence="10">
    <location>
        <begin position="586"/>
        <end position="595"/>
    </location>
</feature>
<dbReference type="GO" id="GO:0046872">
    <property type="term" value="F:metal ion binding"/>
    <property type="evidence" value="ECO:0007669"/>
    <property type="project" value="UniProtKB-KW"/>
</dbReference>
<evidence type="ECO:0000256" key="8">
    <source>
        <dbReference type="ARBA" id="ARBA00023125"/>
    </source>
</evidence>
<keyword evidence="7" id="KW-0229">DNA integration</keyword>
<dbReference type="GO" id="GO:0016787">
    <property type="term" value="F:hydrolase activity"/>
    <property type="evidence" value="ECO:0007669"/>
    <property type="project" value="UniProtKB-KW"/>
</dbReference>
<feature type="domain" description="Integrase-type" evidence="11">
    <location>
        <begin position="111"/>
        <end position="171"/>
    </location>
</feature>
<keyword evidence="3" id="KW-0540">Nuclease</keyword>
<dbReference type="InterPro" id="IPR050951">
    <property type="entry name" value="Retrovirus_Pol_polyprotein"/>
</dbReference>
<accession>A0A7I4YUG4</accession>
<protein>
    <submittedName>
        <fullName evidence="13">Integrase-type domain-containing protein</fullName>
    </submittedName>
</protein>